<dbReference type="Proteomes" id="UP000007266">
    <property type="component" value="Linkage group 7"/>
</dbReference>
<dbReference type="AlphaFoldDB" id="D6WQU1"/>
<reference evidence="1 2" key="1">
    <citation type="journal article" date="2008" name="Nature">
        <title>The genome of the model beetle and pest Tribolium castaneum.</title>
        <authorList>
            <consortium name="Tribolium Genome Sequencing Consortium"/>
            <person name="Richards S."/>
            <person name="Gibbs R.A."/>
            <person name="Weinstock G.M."/>
            <person name="Brown S.J."/>
            <person name="Denell R."/>
            <person name="Beeman R.W."/>
            <person name="Gibbs R."/>
            <person name="Beeman R.W."/>
            <person name="Brown S.J."/>
            <person name="Bucher G."/>
            <person name="Friedrich M."/>
            <person name="Grimmelikhuijzen C.J."/>
            <person name="Klingler M."/>
            <person name="Lorenzen M."/>
            <person name="Richards S."/>
            <person name="Roth S."/>
            <person name="Schroder R."/>
            <person name="Tautz D."/>
            <person name="Zdobnov E.M."/>
            <person name="Muzny D."/>
            <person name="Gibbs R.A."/>
            <person name="Weinstock G.M."/>
            <person name="Attaway T."/>
            <person name="Bell S."/>
            <person name="Buhay C.J."/>
            <person name="Chandrabose M.N."/>
            <person name="Chavez D."/>
            <person name="Clerk-Blankenburg K.P."/>
            <person name="Cree A."/>
            <person name="Dao M."/>
            <person name="Davis C."/>
            <person name="Chacko J."/>
            <person name="Dinh H."/>
            <person name="Dugan-Rocha S."/>
            <person name="Fowler G."/>
            <person name="Garner T.T."/>
            <person name="Garnes J."/>
            <person name="Gnirke A."/>
            <person name="Hawes A."/>
            <person name="Hernandez J."/>
            <person name="Hines S."/>
            <person name="Holder M."/>
            <person name="Hume J."/>
            <person name="Jhangiani S.N."/>
            <person name="Joshi V."/>
            <person name="Khan Z.M."/>
            <person name="Jackson L."/>
            <person name="Kovar C."/>
            <person name="Kowis A."/>
            <person name="Lee S."/>
            <person name="Lewis L.R."/>
            <person name="Margolis J."/>
            <person name="Morgan M."/>
            <person name="Nazareth L.V."/>
            <person name="Nguyen N."/>
            <person name="Okwuonu G."/>
            <person name="Parker D."/>
            <person name="Richards S."/>
            <person name="Ruiz S.J."/>
            <person name="Santibanez J."/>
            <person name="Savard J."/>
            <person name="Scherer S.E."/>
            <person name="Schneider B."/>
            <person name="Sodergren E."/>
            <person name="Tautz D."/>
            <person name="Vattahil S."/>
            <person name="Villasana D."/>
            <person name="White C.S."/>
            <person name="Wright R."/>
            <person name="Park Y."/>
            <person name="Beeman R.W."/>
            <person name="Lord J."/>
            <person name="Oppert B."/>
            <person name="Lorenzen M."/>
            <person name="Brown S."/>
            <person name="Wang L."/>
            <person name="Savard J."/>
            <person name="Tautz D."/>
            <person name="Richards S."/>
            <person name="Weinstock G."/>
            <person name="Gibbs R.A."/>
            <person name="Liu Y."/>
            <person name="Worley K."/>
            <person name="Weinstock G."/>
            <person name="Elsik C.G."/>
            <person name="Reese J.T."/>
            <person name="Elhaik E."/>
            <person name="Landan G."/>
            <person name="Graur D."/>
            <person name="Arensburger P."/>
            <person name="Atkinson P."/>
            <person name="Beeman R.W."/>
            <person name="Beidler J."/>
            <person name="Brown S.J."/>
            <person name="Demuth J.P."/>
            <person name="Drury D.W."/>
            <person name="Du Y.Z."/>
            <person name="Fujiwara H."/>
            <person name="Lorenzen M."/>
            <person name="Maselli V."/>
            <person name="Osanai M."/>
            <person name="Park Y."/>
            <person name="Robertson H.M."/>
            <person name="Tu Z."/>
            <person name="Wang J.J."/>
            <person name="Wang S."/>
            <person name="Richards S."/>
            <person name="Song H."/>
            <person name="Zhang L."/>
            <person name="Sodergren E."/>
            <person name="Werner D."/>
            <person name="Stanke M."/>
            <person name="Morgenstern B."/>
            <person name="Solovyev V."/>
            <person name="Kosarev P."/>
            <person name="Brown G."/>
            <person name="Chen H.C."/>
            <person name="Ermolaeva O."/>
            <person name="Hlavina W."/>
            <person name="Kapustin Y."/>
            <person name="Kiryutin B."/>
            <person name="Kitts P."/>
            <person name="Maglott D."/>
            <person name="Pruitt K."/>
            <person name="Sapojnikov V."/>
            <person name="Souvorov A."/>
            <person name="Mackey A.J."/>
            <person name="Waterhouse R.M."/>
            <person name="Wyder S."/>
            <person name="Zdobnov E.M."/>
            <person name="Zdobnov E.M."/>
            <person name="Wyder S."/>
            <person name="Kriventseva E.V."/>
            <person name="Kadowaki T."/>
            <person name="Bork P."/>
            <person name="Aranda M."/>
            <person name="Bao R."/>
            <person name="Beermann A."/>
            <person name="Berns N."/>
            <person name="Bolognesi R."/>
            <person name="Bonneton F."/>
            <person name="Bopp D."/>
            <person name="Brown S.J."/>
            <person name="Bucher G."/>
            <person name="Butts T."/>
            <person name="Chaumot A."/>
            <person name="Denell R.E."/>
            <person name="Ferrier D.E."/>
            <person name="Friedrich M."/>
            <person name="Gordon C.M."/>
            <person name="Jindra M."/>
            <person name="Klingler M."/>
            <person name="Lan Q."/>
            <person name="Lattorff H.M."/>
            <person name="Laudet V."/>
            <person name="von Levetsow C."/>
            <person name="Liu Z."/>
            <person name="Lutz R."/>
            <person name="Lynch J.A."/>
            <person name="da Fonseca R.N."/>
            <person name="Posnien N."/>
            <person name="Reuter R."/>
            <person name="Roth S."/>
            <person name="Savard J."/>
            <person name="Schinko J.B."/>
            <person name="Schmitt C."/>
            <person name="Schoppmeier M."/>
            <person name="Schroder R."/>
            <person name="Shippy T.D."/>
            <person name="Simonnet F."/>
            <person name="Marques-Souza H."/>
            <person name="Tautz D."/>
            <person name="Tomoyasu Y."/>
            <person name="Trauner J."/>
            <person name="Van der Zee M."/>
            <person name="Vervoort M."/>
            <person name="Wittkopp N."/>
            <person name="Wimmer E.A."/>
            <person name="Yang X."/>
            <person name="Jones A.K."/>
            <person name="Sattelle D.B."/>
            <person name="Ebert P.R."/>
            <person name="Nelson D."/>
            <person name="Scott J.G."/>
            <person name="Beeman R.W."/>
            <person name="Muthukrishnan S."/>
            <person name="Kramer K.J."/>
            <person name="Arakane Y."/>
            <person name="Beeman R.W."/>
            <person name="Zhu Q."/>
            <person name="Hogenkamp D."/>
            <person name="Dixit R."/>
            <person name="Oppert B."/>
            <person name="Jiang H."/>
            <person name="Zou Z."/>
            <person name="Marshall J."/>
            <person name="Elpidina E."/>
            <person name="Vinokurov K."/>
            <person name="Oppert C."/>
            <person name="Zou Z."/>
            <person name="Evans J."/>
            <person name="Lu Z."/>
            <person name="Zhao P."/>
            <person name="Sumathipala N."/>
            <person name="Altincicek B."/>
            <person name="Vilcinskas A."/>
            <person name="Williams M."/>
            <person name="Hultmark D."/>
            <person name="Hetru C."/>
            <person name="Jiang H."/>
            <person name="Grimmelikhuijzen C.J."/>
            <person name="Hauser F."/>
            <person name="Cazzamali G."/>
            <person name="Williamson M."/>
            <person name="Park Y."/>
            <person name="Li B."/>
            <person name="Tanaka Y."/>
            <person name="Predel R."/>
            <person name="Neupert S."/>
            <person name="Schachtner J."/>
            <person name="Verleyen P."/>
            <person name="Raible F."/>
            <person name="Bork P."/>
            <person name="Friedrich M."/>
            <person name="Walden K.K."/>
            <person name="Robertson H.M."/>
            <person name="Angeli S."/>
            <person name="Foret S."/>
            <person name="Bucher G."/>
            <person name="Schuetz S."/>
            <person name="Maleszka R."/>
            <person name="Wimmer E.A."/>
            <person name="Beeman R.W."/>
            <person name="Lorenzen M."/>
            <person name="Tomoyasu Y."/>
            <person name="Miller S.C."/>
            <person name="Grossmann D."/>
            <person name="Bucher G."/>
        </authorList>
    </citation>
    <scope>NUCLEOTIDE SEQUENCE [LARGE SCALE GENOMIC DNA]</scope>
    <source>
        <strain evidence="1 2">Georgia GA2</strain>
    </source>
</reference>
<evidence type="ECO:0000313" key="2">
    <source>
        <dbReference type="Proteomes" id="UP000007266"/>
    </source>
</evidence>
<accession>D6WQU1</accession>
<evidence type="ECO:0000313" key="1">
    <source>
        <dbReference type="EMBL" id="EFA06020.1"/>
    </source>
</evidence>
<dbReference type="HOGENOM" id="CLU_2576966_0_0_1"/>
<dbReference type="EMBL" id="KQ971354">
    <property type="protein sequence ID" value="EFA06020.1"/>
    <property type="molecule type" value="Genomic_DNA"/>
</dbReference>
<gene>
    <name evidence="1" type="primary">GLEAN_08850</name>
    <name evidence="1" type="ORF">TcasGA2_TC008850</name>
</gene>
<dbReference type="InParanoid" id="D6WQU1"/>
<organism evidence="1 2">
    <name type="scientific">Tribolium castaneum</name>
    <name type="common">Red flour beetle</name>
    <dbReference type="NCBI Taxonomy" id="7070"/>
    <lineage>
        <taxon>Eukaryota</taxon>
        <taxon>Metazoa</taxon>
        <taxon>Ecdysozoa</taxon>
        <taxon>Arthropoda</taxon>
        <taxon>Hexapoda</taxon>
        <taxon>Insecta</taxon>
        <taxon>Pterygota</taxon>
        <taxon>Neoptera</taxon>
        <taxon>Endopterygota</taxon>
        <taxon>Coleoptera</taxon>
        <taxon>Polyphaga</taxon>
        <taxon>Cucujiformia</taxon>
        <taxon>Tenebrionidae</taxon>
        <taxon>Tenebrionidae incertae sedis</taxon>
        <taxon>Tribolium</taxon>
    </lineage>
</organism>
<name>D6WQU1_TRICA</name>
<reference evidence="1 2" key="2">
    <citation type="journal article" date="2010" name="Nucleic Acids Res.">
        <title>BeetleBase in 2010: revisions to provide comprehensive genomic information for Tribolium castaneum.</title>
        <authorList>
            <person name="Kim H.S."/>
            <person name="Murphy T."/>
            <person name="Xia J."/>
            <person name="Caragea D."/>
            <person name="Park Y."/>
            <person name="Beeman R.W."/>
            <person name="Lorenzen M.D."/>
            <person name="Butcher S."/>
            <person name="Manak J.R."/>
            <person name="Brown S.J."/>
        </authorList>
    </citation>
    <scope>GENOME REANNOTATION</scope>
    <source>
        <strain evidence="1 2">Georgia GA2</strain>
    </source>
</reference>
<keyword evidence="2" id="KW-1185">Reference proteome</keyword>
<proteinExistence type="predicted"/>
<protein>
    <submittedName>
        <fullName evidence="1">Uncharacterized protein</fullName>
    </submittedName>
</protein>
<sequence>MVYGAAISTLDFGFSIAQNVLFESRFRNGIVTAKGAILSAVPAPEPVFYRAFPPTAVRLPGTQSAFDALSWDLIATIPVHI</sequence>